<evidence type="ECO:0000313" key="2">
    <source>
        <dbReference type="EMBL" id="CAD7249030.1"/>
    </source>
</evidence>
<keyword evidence="3" id="KW-1185">Reference proteome</keyword>
<dbReference type="OrthoDB" id="10268011at2759"/>
<proteinExistence type="predicted"/>
<gene>
    <name evidence="2" type="ORF">DSTB1V02_LOCUS8831</name>
</gene>
<protein>
    <submittedName>
        <fullName evidence="2">Uncharacterized protein</fullName>
    </submittedName>
</protein>
<evidence type="ECO:0000313" key="3">
    <source>
        <dbReference type="Proteomes" id="UP000677054"/>
    </source>
</evidence>
<dbReference type="EMBL" id="LR901627">
    <property type="protein sequence ID" value="CAD7249030.1"/>
    <property type="molecule type" value="Genomic_DNA"/>
</dbReference>
<dbReference type="AlphaFoldDB" id="A0A7R8XFN0"/>
<reference evidence="2" key="1">
    <citation type="submission" date="2020-11" db="EMBL/GenBank/DDBJ databases">
        <authorList>
            <person name="Tran Van P."/>
        </authorList>
    </citation>
    <scope>NUCLEOTIDE SEQUENCE</scope>
</reference>
<evidence type="ECO:0000256" key="1">
    <source>
        <dbReference type="SAM" id="MobiDB-lite"/>
    </source>
</evidence>
<accession>A0A7R8XFN0</accession>
<dbReference type="Proteomes" id="UP000677054">
    <property type="component" value="Unassembled WGS sequence"/>
</dbReference>
<feature type="region of interest" description="Disordered" evidence="1">
    <location>
        <begin position="26"/>
        <end position="55"/>
    </location>
</feature>
<feature type="compositionally biased region" description="Polar residues" evidence="1">
    <location>
        <begin position="46"/>
        <end position="55"/>
    </location>
</feature>
<name>A0A7R8XFN0_9CRUS</name>
<sequence>MMTNLGKVLKCHHHLGESIPLSHLVSSSASHQLPPPPPHPFDATSKHLQQGSSGLHHSFSQLHISSEQHQSSSHFTSPVFHQQDSLVFKSPASYDDGESCQKDGWPLSIPSVTGLSQEELQQKVFRTLRTLGEHVSGLSQEVKKLRKNLGSPIELSPQLTDIQLPEDLPTFPLDSEDDLRQWKENLKRKELKTNLPWCSPAMNQPYPLTKEQVRLLLLYDFRIKKKAANSIADINTAFGPDTVQEHCL</sequence>
<dbReference type="Gene3D" id="1.10.10.1450">
    <property type="match status" value="1"/>
</dbReference>
<organism evidence="2">
    <name type="scientific">Darwinula stevensoni</name>
    <dbReference type="NCBI Taxonomy" id="69355"/>
    <lineage>
        <taxon>Eukaryota</taxon>
        <taxon>Metazoa</taxon>
        <taxon>Ecdysozoa</taxon>
        <taxon>Arthropoda</taxon>
        <taxon>Crustacea</taxon>
        <taxon>Oligostraca</taxon>
        <taxon>Ostracoda</taxon>
        <taxon>Podocopa</taxon>
        <taxon>Podocopida</taxon>
        <taxon>Darwinulocopina</taxon>
        <taxon>Darwinuloidea</taxon>
        <taxon>Darwinulidae</taxon>
        <taxon>Darwinula</taxon>
    </lineage>
</organism>
<dbReference type="EMBL" id="CAJPEV010002110">
    <property type="protein sequence ID" value="CAG0895695.1"/>
    <property type="molecule type" value="Genomic_DNA"/>
</dbReference>